<organism evidence="2 3">
    <name type="scientific">Mycobacterium xenopi</name>
    <dbReference type="NCBI Taxonomy" id="1789"/>
    <lineage>
        <taxon>Bacteria</taxon>
        <taxon>Bacillati</taxon>
        <taxon>Actinomycetota</taxon>
        <taxon>Actinomycetes</taxon>
        <taxon>Mycobacteriales</taxon>
        <taxon>Mycobacteriaceae</taxon>
        <taxon>Mycobacterium</taxon>
    </lineage>
</organism>
<evidence type="ECO:0000313" key="2">
    <source>
        <dbReference type="EMBL" id="BBU23224.1"/>
    </source>
</evidence>
<keyword evidence="1" id="KW-0472">Membrane</keyword>
<keyword evidence="1" id="KW-1133">Transmembrane helix</keyword>
<proteinExistence type="predicted"/>
<evidence type="ECO:0000256" key="1">
    <source>
        <dbReference type="SAM" id="Phobius"/>
    </source>
</evidence>
<accession>A0AAD1H163</accession>
<feature type="transmembrane region" description="Helical" evidence="1">
    <location>
        <begin position="97"/>
        <end position="117"/>
    </location>
</feature>
<dbReference type="AlphaFoldDB" id="A0AAD1H163"/>
<dbReference type="Proteomes" id="UP000464624">
    <property type="component" value="Chromosome"/>
</dbReference>
<dbReference type="EMBL" id="AP022314">
    <property type="protein sequence ID" value="BBU23224.1"/>
    <property type="molecule type" value="Genomic_DNA"/>
</dbReference>
<gene>
    <name evidence="2" type="ORF">MYXE_30140</name>
</gene>
<sequence length="150" mass="15961">MSTDRTAAPRPVAGGQLKDPSFQAYALLRTLFTVAPILFGLDKFFNLLTHPDHWSKYLAGWIDGIVPGNADQCMYVVGVIEIAAGVLVAIAPRIGAWVVAAWLAGIIINLLTLSGYYDIALRDFGLLVSAVALARLAEGVHSGHTARSGT</sequence>
<name>A0AAD1H163_MYCXE</name>
<feature type="transmembrane region" description="Helical" evidence="1">
    <location>
        <begin position="22"/>
        <end position="41"/>
    </location>
</feature>
<evidence type="ECO:0008006" key="4">
    <source>
        <dbReference type="Google" id="ProtNLM"/>
    </source>
</evidence>
<evidence type="ECO:0000313" key="3">
    <source>
        <dbReference type="Proteomes" id="UP000464624"/>
    </source>
</evidence>
<reference evidence="2 3" key="1">
    <citation type="submission" date="2019-12" db="EMBL/GenBank/DDBJ databases">
        <title>Complete genome sequence of Mycolicibacterium xenopi str. JCM15661T.</title>
        <authorList>
            <person name="Yoshida M."/>
            <person name="Fukano H."/>
            <person name="Asakura T."/>
            <person name="Hoshino Y."/>
        </authorList>
    </citation>
    <scope>NUCLEOTIDE SEQUENCE [LARGE SCALE GENOMIC DNA]</scope>
    <source>
        <strain evidence="2 3">JCM 15661T</strain>
    </source>
</reference>
<feature type="transmembrane region" description="Helical" evidence="1">
    <location>
        <begin position="73"/>
        <end position="91"/>
    </location>
</feature>
<protein>
    <recommendedName>
        <fullName evidence="4">Transmembrane protein</fullName>
    </recommendedName>
</protein>
<dbReference type="RefSeq" id="WP_003919962.1">
    <property type="nucleotide sequence ID" value="NZ_AP022314.1"/>
</dbReference>
<keyword evidence="1" id="KW-0812">Transmembrane</keyword>
<dbReference type="KEGG" id="mxe:MYXE_30140"/>